<feature type="transmembrane region" description="Helical" evidence="1">
    <location>
        <begin position="234"/>
        <end position="252"/>
    </location>
</feature>
<feature type="transmembrane region" description="Helical" evidence="1">
    <location>
        <begin position="134"/>
        <end position="167"/>
    </location>
</feature>
<feature type="transmembrane region" description="Helical" evidence="1">
    <location>
        <begin position="287"/>
        <end position="306"/>
    </location>
</feature>
<dbReference type="AlphaFoldDB" id="A0A4P6V0M4"/>
<dbReference type="RefSeq" id="WP_131615591.1">
    <property type="nucleotide sequence ID" value="NZ_CP036532.1"/>
</dbReference>
<dbReference type="OrthoDB" id="9786218at2"/>
<dbReference type="Proteomes" id="UP000293719">
    <property type="component" value="Chromosome"/>
</dbReference>
<feature type="transmembrane region" description="Helical" evidence="1">
    <location>
        <begin position="30"/>
        <end position="48"/>
    </location>
</feature>
<feature type="transmembrane region" description="Helical" evidence="1">
    <location>
        <begin position="312"/>
        <end position="335"/>
    </location>
</feature>
<organism evidence="2 3">
    <name type="scientific">Roseitalea porphyridii</name>
    <dbReference type="NCBI Taxonomy" id="1852022"/>
    <lineage>
        <taxon>Bacteria</taxon>
        <taxon>Pseudomonadati</taxon>
        <taxon>Pseudomonadota</taxon>
        <taxon>Alphaproteobacteria</taxon>
        <taxon>Hyphomicrobiales</taxon>
        <taxon>Ahrensiaceae</taxon>
        <taxon>Roseitalea</taxon>
    </lineage>
</organism>
<proteinExistence type="predicted"/>
<evidence type="ECO:0000313" key="2">
    <source>
        <dbReference type="EMBL" id="QBK29880.1"/>
    </source>
</evidence>
<keyword evidence="1" id="KW-1133">Transmembrane helix</keyword>
<keyword evidence="3" id="KW-1185">Reference proteome</keyword>
<dbReference type="GeneID" id="90766500"/>
<keyword evidence="1" id="KW-0472">Membrane</keyword>
<protein>
    <recommendedName>
        <fullName evidence="4">Glycosyltransferase RgtA/B/C/D-like domain-containing protein</fullName>
    </recommendedName>
</protein>
<evidence type="ECO:0008006" key="4">
    <source>
        <dbReference type="Google" id="ProtNLM"/>
    </source>
</evidence>
<sequence>MSDTTSQISGAAPAAGGDVRPAAIALSVRTFGLLLATAMVCLVAPNLLNDPDTLWHIRIGQDIRATGAFPVADSYSHTFDGAPWIAKQWLSGVVLSLAHDLGGWAGIVAITIAAVIASFALVHGQLARHLAPLPALAVALWAFGMSSSVFVARPHMLALPFAIWFVIHVWNAADDRRAPDLLALGAMMLWANLHGSFTLGFLAAGAAFVHFAARDDLLARPGTWSLAALRRHRPLHGWIVFGALCPVAAMVHPYGWQAIASTFVMVDNAALAHIAEWQPLDFGADPLAAFSLIAIIVAFLATPLRAPLAKAVFVGLMLYMFVTHARFAPFFYLLTESLLAREIARCLPGMARRAWERRGDFDGLQRLAGRRSRTVCTAMAALGLVLIASALTTDRLQPPGTVYPASAIAAARAAGLEGNVMNSYDFGGALIRAGIPTFIDGRADRLFDNGAFIAETIAMAGKPEEIEPLLDAHEIGWTLLKPADPNLAVMDGLDGWTRLHVDADAVIHVRTPSGASTMRASEEQQMSID</sequence>
<evidence type="ECO:0000256" key="1">
    <source>
        <dbReference type="SAM" id="Phobius"/>
    </source>
</evidence>
<gene>
    <name evidence="2" type="ORF">E0E05_04260</name>
</gene>
<reference evidence="2 3" key="1">
    <citation type="journal article" date="2017" name="Int. J. Syst. Evol. Microbiol.">
        <title>Roseitalea porphyridii gen. nov., sp. nov., isolated from a red alga, and reclassification of Hoeflea suaedae Chung et al. 2013 as Pseudohoeflea suaedae gen. nov., comb. nov.</title>
        <authorList>
            <person name="Hyeon J.W."/>
            <person name="Jeong S.E."/>
            <person name="Baek K."/>
            <person name="Jeon C.O."/>
        </authorList>
    </citation>
    <scope>NUCLEOTIDE SEQUENCE [LARGE SCALE GENOMIC DNA]</scope>
    <source>
        <strain evidence="2 3">MA7-20</strain>
    </source>
</reference>
<dbReference type="KEGG" id="rpod:E0E05_04260"/>
<accession>A0A4P6V0M4</accession>
<name>A0A4P6V0M4_9HYPH</name>
<dbReference type="EMBL" id="CP036532">
    <property type="protein sequence ID" value="QBK29880.1"/>
    <property type="molecule type" value="Genomic_DNA"/>
</dbReference>
<keyword evidence="1" id="KW-0812">Transmembrane</keyword>
<feature type="transmembrane region" description="Helical" evidence="1">
    <location>
        <begin position="101"/>
        <end position="122"/>
    </location>
</feature>
<feature type="transmembrane region" description="Helical" evidence="1">
    <location>
        <begin position="187"/>
        <end position="213"/>
    </location>
</feature>
<evidence type="ECO:0000313" key="3">
    <source>
        <dbReference type="Proteomes" id="UP000293719"/>
    </source>
</evidence>